<evidence type="ECO:0000313" key="1">
    <source>
        <dbReference type="EMBL" id="KAG0490295.1"/>
    </source>
</evidence>
<dbReference type="EMBL" id="JADCNM010000003">
    <property type="protein sequence ID" value="KAG0490295.1"/>
    <property type="molecule type" value="Genomic_DNA"/>
</dbReference>
<sequence>MCRSTTEFGLELYPQPRDRLRINSFYLRLYAGPSCARRRMPLTETVTLVYLPRIRGAPLEINGAKVRAETPAFVPLQRVRSVEAMYASVDRVVVGEAVSFEIYVGAKKAIKGVFRRSIGYDGERGVRWRMECRCATEADPEPMGLVEAEVCLTEERGIAMWEKVEMRALRRGFCSRLQDIPEEGEIEACDCCETRCDGEGWELMKLDDCDRIEKEEMNGDVLELDVVRWAVDVGIWVACLGVGLLVSKASSRRLRRLILL</sequence>
<evidence type="ECO:0000313" key="2">
    <source>
        <dbReference type="Proteomes" id="UP000639772"/>
    </source>
</evidence>
<reference evidence="1 2" key="1">
    <citation type="journal article" date="2020" name="Nat. Food">
        <title>A phased Vanilla planifolia genome enables genetic improvement of flavour and production.</title>
        <authorList>
            <person name="Hasing T."/>
            <person name="Tang H."/>
            <person name="Brym M."/>
            <person name="Khazi F."/>
            <person name="Huang T."/>
            <person name="Chambers A.H."/>
        </authorList>
    </citation>
    <scope>NUCLEOTIDE SEQUENCE [LARGE SCALE GENOMIC DNA]</scope>
    <source>
        <tissue evidence="1">Leaf</tissue>
    </source>
</reference>
<dbReference type="AlphaFoldDB" id="A0A835RDJ9"/>
<protein>
    <submittedName>
        <fullName evidence="1">Uncharacterized protein</fullName>
    </submittedName>
</protein>
<name>A0A835RDJ9_VANPL</name>
<dbReference type="PANTHER" id="PTHR37244:SF1">
    <property type="entry name" value="NADP-SPECIFIC GLUTAMATE DEHYDROGENASE"/>
    <property type="match status" value="1"/>
</dbReference>
<accession>A0A835RDJ9</accession>
<gene>
    <name evidence="1" type="ORF">HPP92_007158</name>
</gene>
<proteinExistence type="predicted"/>
<dbReference type="OrthoDB" id="1915921at2759"/>
<dbReference type="PANTHER" id="PTHR37244">
    <property type="entry name" value="NADP-SPECIFIC GLUTAMATE DEHYDROGENASE"/>
    <property type="match status" value="1"/>
</dbReference>
<organism evidence="1 2">
    <name type="scientific">Vanilla planifolia</name>
    <name type="common">Vanilla</name>
    <dbReference type="NCBI Taxonomy" id="51239"/>
    <lineage>
        <taxon>Eukaryota</taxon>
        <taxon>Viridiplantae</taxon>
        <taxon>Streptophyta</taxon>
        <taxon>Embryophyta</taxon>
        <taxon>Tracheophyta</taxon>
        <taxon>Spermatophyta</taxon>
        <taxon>Magnoliopsida</taxon>
        <taxon>Liliopsida</taxon>
        <taxon>Asparagales</taxon>
        <taxon>Orchidaceae</taxon>
        <taxon>Vanilloideae</taxon>
        <taxon>Vanilleae</taxon>
        <taxon>Vanilla</taxon>
    </lineage>
</organism>
<comment type="caution">
    <text evidence="1">The sequence shown here is derived from an EMBL/GenBank/DDBJ whole genome shotgun (WGS) entry which is preliminary data.</text>
</comment>
<dbReference type="Proteomes" id="UP000639772">
    <property type="component" value="Chromosome 3"/>
</dbReference>